<gene>
    <name evidence="3" type="ORF">SAMN05192557_2080</name>
</gene>
<dbReference type="Proteomes" id="UP000243605">
    <property type="component" value="Unassembled WGS sequence"/>
</dbReference>
<dbReference type="GO" id="GO:0004527">
    <property type="term" value="F:exonuclease activity"/>
    <property type="evidence" value="ECO:0007669"/>
    <property type="project" value="UniProtKB-KW"/>
</dbReference>
<dbReference type="Pfam" id="PF00149">
    <property type="entry name" value="Metallophos"/>
    <property type="match status" value="1"/>
</dbReference>
<proteinExistence type="predicted"/>
<dbReference type="SUPFAM" id="SSF56300">
    <property type="entry name" value="Metallo-dependent phosphatases"/>
    <property type="match status" value="1"/>
</dbReference>
<dbReference type="RefSeq" id="WP_091476723.1">
    <property type="nucleotide sequence ID" value="NZ_FOIT01000008.1"/>
</dbReference>
<dbReference type="InterPro" id="IPR050535">
    <property type="entry name" value="DNA_Repair-Maintenance_Comp"/>
</dbReference>
<dbReference type="PANTHER" id="PTHR30337:SF7">
    <property type="entry name" value="PHOSPHOESTERASE"/>
    <property type="match status" value="1"/>
</dbReference>
<accession>A0A662Z5I3</accession>
<keyword evidence="3" id="KW-0269">Exonuclease</keyword>
<dbReference type="InterPro" id="IPR014576">
    <property type="entry name" value="Pesterase_YhaO"/>
</dbReference>
<dbReference type="CDD" id="cd00840">
    <property type="entry name" value="MPP_Mre11_N"/>
    <property type="match status" value="1"/>
</dbReference>
<protein>
    <submittedName>
        <fullName evidence="3">DNA repair exonuclease SbcCD nuclease subunit</fullName>
    </submittedName>
</protein>
<dbReference type="Gene3D" id="3.60.21.10">
    <property type="match status" value="1"/>
</dbReference>
<dbReference type="InterPro" id="IPR029052">
    <property type="entry name" value="Metallo-depent_PP-like"/>
</dbReference>
<name>A0A662Z5I3_9STAP</name>
<dbReference type="OrthoDB" id="9773856at2"/>
<dbReference type="EMBL" id="FOIT01000008">
    <property type="protein sequence ID" value="SEW19343.1"/>
    <property type="molecule type" value="Genomic_DNA"/>
</dbReference>
<dbReference type="InterPro" id="IPR004843">
    <property type="entry name" value="Calcineurin-like_PHP"/>
</dbReference>
<reference evidence="3 4" key="1">
    <citation type="submission" date="2016-10" db="EMBL/GenBank/DDBJ databases">
        <authorList>
            <person name="Varghese N."/>
            <person name="Submissions S."/>
        </authorList>
    </citation>
    <scope>NUCLEOTIDE SEQUENCE [LARGE SCALE GENOMIC DNA]</scope>
    <source>
        <strain evidence="3 4">IBRC-M10081</strain>
    </source>
</reference>
<dbReference type="PIRSF" id="PIRSF033091">
    <property type="entry name" value="Pesterase_YhaO"/>
    <property type="match status" value="1"/>
</dbReference>
<keyword evidence="3" id="KW-0540">Nuclease</keyword>
<dbReference type="InterPro" id="IPR041796">
    <property type="entry name" value="Mre11_N"/>
</dbReference>
<evidence type="ECO:0000313" key="4">
    <source>
        <dbReference type="Proteomes" id="UP000243605"/>
    </source>
</evidence>
<keyword evidence="4" id="KW-1185">Reference proteome</keyword>
<dbReference type="AlphaFoldDB" id="A0A662Z5I3"/>
<evidence type="ECO:0000313" key="3">
    <source>
        <dbReference type="EMBL" id="SEW19343.1"/>
    </source>
</evidence>
<evidence type="ECO:0000259" key="2">
    <source>
        <dbReference type="Pfam" id="PF00149"/>
    </source>
</evidence>
<evidence type="ECO:0000256" key="1">
    <source>
        <dbReference type="ARBA" id="ARBA00022801"/>
    </source>
</evidence>
<dbReference type="PANTHER" id="PTHR30337">
    <property type="entry name" value="COMPONENT OF ATP-DEPENDENT DSDNA EXONUCLEASE"/>
    <property type="match status" value="1"/>
</dbReference>
<keyword evidence="1" id="KW-0378">Hydrolase</keyword>
<feature type="domain" description="Calcineurin-like phosphoesterase" evidence="2">
    <location>
        <begin position="3"/>
        <end position="200"/>
    </location>
</feature>
<organism evidence="3 4">
    <name type="scientific">Aliicoccus persicus</name>
    <dbReference type="NCBI Taxonomy" id="930138"/>
    <lineage>
        <taxon>Bacteria</taxon>
        <taxon>Bacillati</taxon>
        <taxon>Bacillota</taxon>
        <taxon>Bacilli</taxon>
        <taxon>Bacillales</taxon>
        <taxon>Staphylococcaceae</taxon>
        <taxon>Aliicoccus</taxon>
    </lineage>
</organism>
<sequence length="394" mass="46105">MVKFIHCADLHLDSPFRARQNMPRNIIEDLMDSTYKSVTRMIDFAIGKNVDFILIVGDVFDNQNRTLKSEVFLKNQFKRLEEKGIFVFMSHGNHDPLSSGFNTSWPQNVNVFLDEVETFELTSSSKEQVFIHGFSYYMDDSYENKLDYFPKSSKNQDIHIGMLHGTYSKSNYAEKRYTEFTLESLNEKLYNYWALGHIHKRHEISDLPPVVYPGNMQGRHKNESGEKGFIFVEGNEVELKRTFVPTQEITFVEYEVDTSTVNKQELYTMLNEFKNSIRDEGSQIVKLTVQVKGEDELNQADYLEIMDLLKEDETDVETFIWIDEIDIRYSHNDSIALLRDIRQTSGGDESLFKEALNSIYMDPKVNRFLDPMDSIDKESLIRLGEERLKMLMRK</sequence>